<evidence type="ECO:0000256" key="5">
    <source>
        <dbReference type="ARBA" id="ARBA00023136"/>
    </source>
</evidence>
<gene>
    <name evidence="7" type="ORF">JCM19241_5229</name>
</gene>
<keyword evidence="4" id="KW-1133">Transmembrane helix</keyword>
<name>A0A0B8QFT3_9VIBR</name>
<protein>
    <submittedName>
        <fullName evidence="7">Multidrug resistance protein D</fullName>
    </submittedName>
</protein>
<dbReference type="GO" id="GO:0005886">
    <property type="term" value="C:plasma membrane"/>
    <property type="evidence" value="ECO:0007669"/>
    <property type="project" value="UniProtKB-SubCell"/>
</dbReference>
<evidence type="ECO:0000256" key="4">
    <source>
        <dbReference type="ARBA" id="ARBA00022989"/>
    </source>
</evidence>
<evidence type="ECO:0000256" key="2">
    <source>
        <dbReference type="ARBA" id="ARBA00022475"/>
    </source>
</evidence>
<comment type="caution">
    <text evidence="7">The sequence shown here is derived from an EMBL/GenBank/DDBJ whole genome shotgun (WGS) entry which is preliminary data.</text>
</comment>
<dbReference type="Gene3D" id="1.20.1720.10">
    <property type="entry name" value="Multidrug resistance protein D"/>
    <property type="match status" value="1"/>
</dbReference>
<dbReference type="EMBL" id="BBSC01000002">
    <property type="protein sequence ID" value="GAM74033.1"/>
    <property type="molecule type" value="Genomic_DNA"/>
</dbReference>
<dbReference type="InterPro" id="IPR050189">
    <property type="entry name" value="MFS_Efflux_Transporters"/>
</dbReference>
<dbReference type="STRING" id="1481914.JCM19241_5229"/>
<accession>A0A0B8QFT3</accession>
<proteinExistence type="predicted"/>
<dbReference type="PROSITE" id="PS50850">
    <property type="entry name" value="MFS"/>
    <property type="match status" value="1"/>
</dbReference>
<dbReference type="CDD" id="cd17320">
    <property type="entry name" value="MFS_MdfA_MDR_like"/>
    <property type="match status" value="1"/>
</dbReference>
<dbReference type="SUPFAM" id="SSF103473">
    <property type="entry name" value="MFS general substrate transporter"/>
    <property type="match status" value="1"/>
</dbReference>
<evidence type="ECO:0000256" key="3">
    <source>
        <dbReference type="ARBA" id="ARBA00022692"/>
    </source>
</evidence>
<keyword evidence="2" id="KW-1003">Cell membrane</keyword>
<evidence type="ECO:0000256" key="1">
    <source>
        <dbReference type="ARBA" id="ARBA00004651"/>
    </source>
</evidence>
<feature type="domain" description="Major facilitator superfamily (MFS) profile" evidence="6">
    <location>
        <begin position="5"/>
        <end position="357"/>
    </location>
</feature>
<evidence type="ECO:0000313" key="7">
    <source>
        <dbReference type="EMBL" id="GAM74033.1"/>
    </source>
</evidence>
<dbReference type="AlphaFoldDB" id="A0A0B8QFT3"/>
<evidence type="ECO:0000259" key="6">
    <source>
        <dbReference type="PROSITE" id="PS50850"/>
    </source>
</evidence>
<comment type="subcellular location">
    <subcellularLocation>
        <location evidence="1">Cell membrane</location>
        <topology evidence="1">Multi-pass membrane protein</topology>
    </subcellularLocation>
</comment>
<dbReference type="InterPro" id="IPR036259">
    <property type="entry name" value="MFS_trans_sf"/>
</dbReference>
<reference evidence="7 8" key="2">
    <citation type="submission" date="2015-01" db="EMBL/GenBank/DDBJ databases">
        <authorList>
            <consortium name="NBRP consortium"/>
            <person name="Sawabe T."/>
            <person name="Meirelles P."/>
            <person name="Feng G."/>
            <person name="Sayaka M."/>
            <person name="Hattori M."/>
            <person name="Ohkuma M."/>
        </authorList>
    </citation>
    <scope>NUCLEOTIDE SEQUENCE [LARGE SCALE GENOMIC DNA]</scope>
    <source>
        <strain evidence="8">JCM 19241</strain>
    </source>
</reference>
<reference evidence="7 8" key="1">
    <citation type="submission" date="2015-01" db="EMBL/GenBank/DDBJ databases">
        <title>Vibrio sp. C94 JCM 19241 whole genome shotgun sequence.</title>
        <authorList>
            <person name="Sawabe T."/>
            <person name="Meirelles P."/>
            <person name="Feng G."/>
            <person name="Sayaka M."/>
            <person name="Hattori M."/>
            <person name="Ohkuma M."/>
        </authorList>
    </citation>
    <scope>NUCLEOTIDE SEQUENCE [LARGE SCALE GENOMIC DNA]</scope>
    <source>
        <strain evidence="8">JCM 19241</strain>
    </source>
</reference>
<dbReference type="InterPro" id="IPR020846">
    <property type="entry name" value="MFS_dom"/>
</dbReference>
<dbReference type="GO" id="GO:0022857">
    <property type="term" value="F:transmembrane transporter activity"/>
    <property type="evidence" value="ECO:0007669"/>
    <property type="project" value="InterPro"/>
</dbReference>
<evidence type="ECO:0000313" key="8">
    <source>
        <dbReference type="Proteomes" id="UP000031666"/>
    </source>
</evidence>
<keyword evidence="5" id="KW-0472">Membrane</keyword>
<keyword evidence="3" id="KW-0812">Transmembrane</keyword>
<dbReference type="PANTHER" id="PTHR43124">
    <property type="entry name" value="PURINE EFFLUX PUMP PBUE"/>
    <property type="match status" value="1"/>
</dbReference>
<dbReference type="PANTHER" id="PTHR43124:SF3">
    <property type="entry name" value="CHLORAMPHENICOL EFFLUX PUMP RV0191"/>
    <property type="match status" value="1"/>
</dbReference>
<sequence length="357" mass="38624">MKRKPSIYLMLALLMFPQIVETIYSPALASISDSFLVNAERASQTLSIYFVAFAFGVLFWGVLADKWGRRPTMLSGLALYVISAVVAARTSSFNLLLFARATGAFGIAVGSVVTQTVLRDCFSGKELAKVFNFMGMGIAVSPVLGMLLGGQLVSTGGYKAVFWALFVLAFCLLVVASIEQKETRQKAEATDLCILIAEMLRDRQLLLNAGLVALFNIALFSYYQLGAFEFQRLGLTATDYGYSGIVLGLSTLFGSFLNKVLLQNNFSRERILGVAVMSLLSGALGVFSLSSSLWFLLPMLFVVSAFSLAIPNLLSSALTSYRANIGSAGALFGLFYYLLIGMGLSLSGLVQSLEPRY</sequence>
<organism evidence="7 8">
    <name type="scientific">Vibrio ishigakensis</name>
    <dbReference type="NCBI Taxonomy" id="1481914"/>
    <lineage>
        <taxon>Bacteria</taxon>
        <taxon>Pseudomonadati</taxon>
        <taxon>Pseudomonadota</taxon>
        <taxon>Gammaproteobacteria</taxon>
        <taxon>Vibrionales</taxon>
        <taxon>Vibrionaceae</taxon>
        <taxon>Vibrio</taxon>
    </lineage>
</organism>
<dbReference type="Proteomes" id="UP000031666">
    <property type="component" value="Unassembled WGS sequence"/>
</dbReference>
<dbReference type="Pfam" id="PF07690">
    <property type="entry name" value="MFS_1"/>
    <property type="match status" value="1"/>
</dbReference>
<dbReference type="InterPro" id="IPR011701">
    <property type="entry name" value="MFS"/>
</dbReference>